<evidence type="ECO:0000259" key="4">
    <source>
        <dbReference type="PROSITE" id="PS50958"/>
    </source>
</evidence>
<feature type="domain" description="SMB" evidence="4">
    <location>
        <begin position="34"/>
        <end position="81"/>
    </location>
</feature>
<evidence type="ECO:0000313" key="5">
    <source>
        <dbReference type="Proteomes" id="UP000695000"/>
    </source>
</evidence>
<dbReference type="Pfam" id="PF00112">
    <property type="entry name" value="Peptidase_C1"/>
    <property type="match status" value="1"/>
</dbReference>
<gene>
    <name evidence="6" type="primary">LOC108556522</name>
</gene>
<evidence type="ECO:0000256" key="3">
    <source>
        <dbReference type="SAM" id="SignalP"/>
    </source>
</evidence>
<dbReference type="PRINTS" id="PR00705">
    <property type="entry name" value="PAPAIN"/>
</dbReference>
<dbReference type="Gene3D" id="3.90.70.10">
    <property type="entry name" value="Cysteine proteinases"/>
    <property type="match status" value="1"/>
</dbReference>
<accession>A0ABM1M0R2</accession>
<keyword evidence="5" id="KW-1185">Reference proteome</keyword>
<protein>
    <submittedName>
        <fullName evidence="6">Tubulointerstitial nephritis antigen-like</fullName>
    </submittedName>
</protein>
<dbReference type="InterPro" id="IPR038765">
    <property type="entry name" value="Papain-like_cys_pep_sf"/>
</dbReference>
<evidence type="ECO:0000256" key="1">
    <source>
        <dbReference type="ARBA" id="ARBA00008455"/>
    </source>
</evidence>
<dbReference type="CDD" id="cd02620">
    <property type="entry name" value="Peptidase_C1A_CathepsinB"/>
    <property type="match status" value="1"/>
</dbReference>
<reference evidence="6" key="1">
    <citation type="submission" date="2025-08" db="UniProtKB">
        <authorList>
            <consortium name="RefSeq"/>
        </authorList>
    </citation>
    <scope>IDENTIFICATION</scope>
    <source>
        <tissue evidence="6">Whole Larva</tissue>
    </source>
</reference>
<comment type="similarity">
    <text evidence="1">Belongs to the peptidase C1 family.</text>
</comment>
<keyword evidence="3" id="KW-0732">Signal</keyword>
<dbReference type="SUPFAM" id="SSF54001">
    <property type="entry name" value="Cysteine proteinases"/>
    <property type="match status" value="1"/>
</dbReference>
<dbReference type="Proteomes" id="UP000695000">
    <property type="component" value="Unplaced"/>
</dbReference>
<feature type="signal peptide" evidence="3">
    <location>
        <begin position="1"/>
        <end position="19"/>
    </location>
</feature>
<proteinExistence type="inferred from homology"/>
<sequence>MGKFNLVVTILSLLAISQAVRHGLDIPKGPYCSKVGCCDSRQDECSAPLLDTLCYCDEFCDRDVSEDCCPDFWTVCRHELPPPPDPAPIKTCHHDGNYYLKGKEVKFNCNICKCEEVNGRMEMLCDQNECIINTDIMSSVNQLSYGWTASNHSEFWGRTLNDGIRLRLGTFEPHRFVLNMNPVKKIYSLDSIPKTFDADDVWPGKITRVQDQGWCGSSWAISTAAVASDRFAIISRGLEEPHLSAQHLLSCNNRGQQSCNGGYLDKAWMFLKKFGVVNEECLPYTGSTGKCGIPVNGNLLTARCIPPENKYRKDYYRTAPAYRLGNETDIMFEIMKSGPVQATMKVFQDFYMYKGGIYKNTHLGESHRTGYHSVRIVGWGEESTYTGHKKFWKVANSWGHMWGENGYFKIERGINECEIESFVLAAWPRIADKSNNKHRKQNP</sequence>
<dbReference type="GeneID" id="108556522"/>
<evidence type="ECO:0000313" key="6">
    <source>
        <dbReference type="RefSeq" id="XP_017768162.1"/>
    </source>
</evidence>
<name>A0ABM1M0R2_NICVS</name>
<keyword evidence="2" id="KW-1015">Disulfide bond</keyword>
<evidence type="ECO:0000256" key="2">
    <source>
        <dbReference type="ARBA" id="ARBA00023157"/>
    </source>
</evidence>
<feature type="chain" id="PRO_5045665183" evidence="3">
    <location>
        <begin position="20"/>
        <end position="443"/>
    </location>
</feature>
<dbReference type="RefSeq" id="XP_017768162.1">
    <property type="nucleotide sequence ID" value="XM_017912673.1"/>
</dbReference>
<dbReference type="InterPro" id="IPR001212">
    <property type="entry name" value="Somatomedin_B_dom"/>
</dbReference>
<dbReference type="InterPro" id="IPR025660">
    <property type="entry name" value="Pept_his_AS"/>
</dbReference>
<organism evidence="5 6">
    <name type="scientific">Nicrophorus vespilloides</name>
    <name type="common">Boreal carrion beetle</name>
    <dbReference type="NCBI Taxonomy" id="110193"/>
    <lineage>
        <taxon>Eukaryota</taxon>
        <taxon>Metazoa</taxon>
        <taxon>Ecdysozoa</taxon>
        <taxon>Arthropoda</taxon>
        <taxon>Hexapoda</taxon>
        <taxon>Insecta</taxon>
        <taxon>Pterygota</taxon>
        <taxon>Neoptera</taxon>
        <taxon>Endopterygota</taxon>
        <taxon>Coleoptera</taxon>
        <taxon>Polyphaga</taxon>
        <taxon>Staphyliniformia</taxon>
        <taxon>Silphidae</taxon>
        <taxon>Nicrophorinae</taxon>
        <taxon>Nicrophorus</taxon>
    </lineage>
</organism>
<dbReference type="PROSITE" id="PS00639">
    <property type="entry name" value="THIOL_PROTEASE_HIS"/>
    <property type="match status" value="1"/>
</dbReference>
<dbReference type="PROSITE" id="PS50958">
    <property type="entry name" value="SMB_2"/>
    <property type="match status" value="1"/>
</dbReference>
<dbReference type="InterPro" id="IPR000668">
    <property type="entry name" value="Peptidase_C1A_C"/>
</dbReference>
<dbReference type="PANTHER" id="PTHR12411">
    <property type="entry name" value="CYSTEINE PROTEASE FAMILY C1-RELATED"/>
    <property type="match status" value="1"/>
</dbReference>
<dbReference type="InterPro" id="IPR013128">
    <property type="entry name" value="Peptidase_C1A"/>
</dbReference>
<dbReference type="SMART" id="SM00645">
    <property type="entry name" value="Pept_C1"/>
    <property type="match status" value="1"/>
</dbReference>